<feature type="compositionally biased region" description="Polar residues" evidence="6">
    <location>
        <begin position="33"/>
        <end position="56"/>
    </location>
</feature>
<evidence type="ECO:0000313" key="7">
    <source>
        <dbReference type="EMBL" id="KAH3683805.1"/>
    </source>
</evidence>
<feature type="region of interest" description="Disordered" evidence="6">
    <location>
        <begin position="162"/>
        <end position="193"/>
    </location>
</feature>
<dbReference type="Proteomes" id="UP000774326">
    <property type="component" value="Unassembled WGS sequence"/>
</dbReference>
<evidence type="ECO:0000256" key="2">
    <source>
        <dbReference type="ARBA" id="ARBA00004421"/>
    </source>
</evidence>
<protein>
    <recommendedName>
        <fullName evidence="4">Inheritance of peroxisomes protein 1</fullName>
    </recommendedName>
</protein>
<comment type="similarity">
    <text evidence="3">Belongs to the INP1 family.</text>
</comment>
<evidence type="ECO:0000313" key="8">
    <source>
        <dbReference type="Proteomes" id="UP000774326"/>
    </source>
</evidence>
<keyword evidence="8" id="KW-1185">Reference proteome</keyword>
<feature type="compositionally biased region" description="Low complexity" evidence="6">
    <location>
        <begin position="1"/>
        <end position="17"/>
    </location>
</feature>
<feature type="compositionally biased region" description="Low complexity" evidence="6">
    <location>
        <begin position="169"/>
        <end position="180"/>
    </location>
</feature>
<gene>
    <name evidence="7" type="ORF">WICPIJ_005221</name>
</gene>
<dbReference type="GO" id="GO:0005780">
    <property type="term" value="C:extrinsic component of intraperoxisomal membrane"/>
    <property type="evidence" value="ECO:0007669"/>
    <property type="project" value="InterPro"/>
</dbReference>
<dbReference type="OrthoDB" id="3980558at2759"/>
<evidence type="ECO:0000256" key="3">
    <source>
        <dbReference type="ARBA" id="ARBA00010707"/>
    </source>
</evidence>
<name>A0A9P8Q643_WICPI</name>
<feature type="region of interest" description="Disordered" evidence="6">
    <location>
        <begin position="1"/>
        <end position="56"/>
    </location>
</feature>
<dbReference type="InterPro" id="IPR024758">
    <property type="entry name" value="Inp1"/>
</dbReference>
<reference evidence="7" key="2">
    <citation type="submission" date="2021-01" db="EMBL/GenBank/DDBJ databases">
        <authorList>
            <person name="Schikora-Tamarit M.A."/>
        </authorList>
    </citation>
    <scope>NUCLEOTIDE SEQUENCE</scope>
    <source>
        <strain evidence="7">CBS2887</strain>
    </source>
</reference>
<organism evidence="7 8">
    <name type="scientific">Wickerhamomyces pijperi</name>
    <name type="common">Yeast</name>
    <name type="synonym">Pichia pijperi</name>
    <dbReference type="NCBI Taxonomy" id="599730"/>
    <lineage>
        <taxon>Eukaryota</taxon>
        <taxon>Fungi</taxon>
        <taxon>Dikarya</taxon>
        <taxon>Ascomycota</taxon>
        <taxon>Saccharomycotina</taxon>
        <taxon>Saccharomycetes</taxon>
        <taxon>Phaffomycetales</taxon>
        <taxon>Wickerhamomycetaceae</taxon>
        <taxon>Wickerhamomyces</taxon>
    </lineage>
</organism>
<comment type="caution">
    <text evidence="7">The sequence shown here is derived from an EMBL/GenBank/DDBJ whole genome shotgun (WGS) entry which is preliminary data.</text>
</comment>
<dbReference type="AlphaFoldDB" id="A0A9P8Q643"/>
<comment type="subcellular location">
    <subcellularLocation>
        <location evidence="2">Peroxisome membrane</location>
        <topology evidence="2">Peripheral membrane protein</topology>
    </subcellularLocation>
</comment>
<dbReference type="EMBL" id="JAEUBG010002934">
    <property type="protein sequence ID" value="KAH3683805.1"/>
    <property type="molecule type" value="Genomic_DNA"/>
</dbReference>
<dbReference type="GO" id="GO:0045033">
    <property type="term" value="P:peroxisome inheritance"/>
    <property type="evidence" value="ECO:0007669"/>
    <property type="project" value="InterPro"/>
</dbReference>
<keyword evidence="5" id="KW-0472">Membrane</keyword>
<evidence type="ECO:0000256" key="4">
    <source>
        <dbReference type="ARBA" id="ARBA00021397"/>
    </source>
</evidence>
<evidence type="ECO:0000256" key="1">
    <source>
        <dbReference type="ARBA" id="ARBA00003594"/>
    </source>
</evidence>
<proteinExistence type="inferred from homology"/>
<dbReference type="Pfam" id="PF12634">
    <property type="entry name" value="Inp1"/>
    <property type="match status" value="1"/>
</dbReference>
<evidence type="ECO:0000256" key="6">
    <source>
        <dbReference type="SAM" id="MobiDB-lite"/>
    </source>
</evidence>
<comment type="function">
    <text evidence="1">Required for peroxisome inheritance.</text>
</comment>
<reference evidence="7" key="1">
    <citation type="journal article" date="2021" name="Open Biol.">
        <title>Shared evolutionary footprints suggest mitochondrial oxidative damage underlies multiple complex I losses in fungi.</title>
        <authorList>
            <person name="Schikora-Tamarit M.A."/>
            <person name="Marcet-Houben M."/>
            <person name="Nosek J."/>
            <person name="Gabaldon T."/>
        </authorList>
    </citation>
    <scope>NUCLEOTIDE SEQUENCE</scope>
    <source>
        <strain evidence="7">CBS2887</strain>
    </source>
</reference>
<evidence type="ECO:0000256" key="5">
    <source>
        <dbReference type="ARBA" id="ARBA00023136"/>
    </source>
</evidence>
<sequence>MISSQSSNSSILSTQLTPVRGSSPSRQKRVSSEDNTSTTNSAVPKNRVSSLTTINNLPRLRRSNAQIQPKPLNSTTLSMSLSPAPSIITATTGIPTYKSMLLPDEVIDMNESKKLLKPVNVDGNLTLTPRRRTLARKSSNLVVQSNNIRIVSESSLLNSQLFPSPPISSEPKIPSSGSPSVREDEGHTNISTNINSINTQENSQSYEQDSDFKNLLFSYPTAEILSFEQIDDSYESKGRLIGHGKLEIYQLHQNTVNYLHCGSVVHAILPRLKILRVSFNQFIITLSKPERYWRIILDTTDESVIRELQAVFKDICSFRDVFFPSATIENNPVKLISKGFKGQFADLNERPFIQRVNSSMSLNSITTDVACFAVDSDNTGTYVDEDYLSESAKVIHSDSKDKQPVLRRATSGTSTLDLALDEFIEEETTQQLNASLNNMSLDVNNDIDTIAGSLESSFLTNRTFQDYSTPKSNRYSTLRASDRLVASSSKRDSLYLSESNWMEPAAGSTEFSSPSSNIVKYIRRNLNPELGDKNTNGKKNSHDVLKNKEDIVQRPKSKRFSTYDIYDLVLNKDDETKDTNEPMPSFMDYLKSFTG</sequence>
<accession>A0A9P8Q643</accession>